<protein>
    <submittedName>
        <fullName evidence="5">Sirohydrochlorin cobaltochelatase</fullName>
    </submittedName>
</protein>
<evidence type="ECO:0000256" key="2">
    <source>
        <dbReference type="PIRSR" id="PIRSR033579-3"/>
    </source>
</evidence>
<evidence type="ECO:0000313" key="5">
    <source>
        <dbReference type="EMBL" id="MBC8569309.1"/>
    </source>
</evidence>
<evidence type="ECO:0000256" key="3">
    <source>
        <dbReference type="SAM" id="MobiDB-lite"/>
    </source>
</evidence>
<feature type="chain" id="PRO_5039423876" evidence="4">
    <location>
        <begin position="20"/>
        <end position="316"/>
    </location>
</feature>
<dbReference type="Pfam" id="PF06180">
    <property type="entry name" value="CbiK"/>
    <property type="match status" value="1"/>
</dbReference>
<keyword evidence="2" id="KW-0170">Cobalt</keyword>
<dbReference type="PROSITE" id="PS51257">
    <property type="entry name" value="PROKAR_LIPOPROTEIN"/>
    <property type="match status" value="1"/>
</dbReference>
<keyword evidence="4" id="KW-0732">Signal</keyword>
<dbReference type="GO" id="GO:0046872">
    <property type="term" value="F:metal ion binding"/>
    <property type="evidence" value="ECO:0007669"/>
    <property type="project" value="UniProtKB-KW"/>
</dbReference>
<accession>A0A926I5V8</accession>
<dbReference type="SUPFAM" id="SSF53800">
    <property type="entry name" value="Chelatase"/>
    <property type="match status" value="1"/>
</dbReference>
<keyword evidence="2" id="KW-0479">Metal-binding</keyword>
<dbReference type="CDD" id="cd03413">
    <property type="entry name" value="CbiK_C"/>
    <property type="match status" value="1"/>
</dbReference>
<feature type="signal peptide" evidence="4">
    <location>
        <begin position="1"/>
        <end position="19"/>
    </location>
</feature>
<feature type="compositionally biased region" description="Basic and acidic residues" evidence="3">
    <location>
        <begin position="41"/>
        <end position="52"/>
    </location>
</feature>
<gene>
    <name evidence="5" type="ORF">H8709_00500</name>
</gene>
<proteinExistence type="predicted"/>
<feature type="binding site" evidence="2">
    <location>
        <position position="262"/>
    </location>
    <ligand>
        <name>Co(2+)</name>
        <dbReference type="ChEBI" id="CHEBI:48828"/>
    </ligand>
</feature>
<dbReference type="EMBL" id="JACRTC010000001">
    <property type="protein sequence ID" value="MBC8569309.1"/>
    <property type="molecule type" value="Genomic_DNA"/>
</dbReference>
<feature type="active site" description="Proton acceptor" evidence="1">
    <location>
        <position position="199"/>
    </location>
</feature>
<evidence type="ECO:0000313" key="6">
    <source>
        <dbReference type="Proteomes" id="UP000660861"/>
    </source>
</evidence>
<dbReference type="InterPro" id="IPR010388">
    <property type="entry name" value="Anaerobic_Co-chelatase"/>
</dbReference>
<dbReference type="AlphaFoldDB" id="A0A926I5V8"/>
<dbReference type="PIRSF" id="PIRSF033579">
    <property type="entry name" value="Anaer_Co_chel"/>
    <property type="match status" value="1"/>
</dbReference>
<comment type="caution">
    <text evidence="5">The sequence shown here is derived from an EMBL/GenBank/DDBJ whole genome shotgun (WGS) entry which is preliminary data.</text>
</comment>
<feature type="binding site" evidence="2">
    <location>
        <position position="230"/>
    </location>
    <ligand>
        <name>Co(2+)</name>
        <dbReference type="ChEBI" id="CHEBI:48828"/>
    </ligand>
</feature>
<sequence length="316" mass="34276">MKKITALILSVLLCAGVFTGCGEKGLSETPDSFSSISSGESQKESETPVKKGDPGKKAILVVSFGTSYNDTREATIGAIEKEIADAFPDYEVRRAFTSQTIIDKLKDRDGLEIDNVTQAVERLIADGFGTVICQPTHVMHGLEYDDMMAEVGAYADSFEMLRFGEPLLSSAEDYKEMAEALVANIPSSGGDEAVVVMGHGTEHFANATYAALDYTLKDLGHSRYFVGTVEAYPRLDSVVKGVEAMGAKKVILAPLMIVAGDHATKDMASDEEGSWKMEFKKRGYEVDIVMKGLGEYPQVRALYVSHVRAAIDGEEK</sequence>
<feature type="binding site" evidence="2">
    <location>
        <position position="199"/>
    </location>
    <ligand>
        <name>Co(2+)</name>
        <dbReference type="ChEBI" id="CHEBI:48828"/>
    </ligand>
</feature>
<dbReference type="RefSeq" id="WP_262396416.1">
    <property type="nucleotide sequence ID" value="NZ_JACRTC010000001.1"/>
</dbReference>
<reference evidence="5" key="1">
    <citation type="submission" date="2020-08" db="EMBL/GenBank/DDBJ databases">
        <title>Genome public.</title>
        <authorList>
            <person name="Liu C."/>
            <person name="Sun Q."/>
        </authorList>
    </citation>
    <scope>NUCLEOTIDE SEQUENCE</scope>
    <source>
        <strain evidence="5">NSJ-54</strain>
    </source>
</reference>
<keyword evidence="6" id="KW-1185">Reference proteome</keyword>
<dbReference type="GO" id="GO:0019251">
    <property type="term" value="P:anaerobic cobalamin biosynthetic process"/>
    <property type="evidence" value="ECO:0007669"/>
    <property type="project" value="InterPro"/>
</dbReference>
<dbReference type="Gene3D" id="3.40.50.1400">
    <property type="match status" value="2"/>
</dbReference>
<organism evidence="5 6">
    <name type="scientific">Zongyangia hominis</name>
    <dbReference type="NCBI Taxonomy" id="2763677"/>
    <lineage>
        <taxon>Bacteria</taxon>
        <taxon>Bacillati</taxon>
        <taxon>Bacillota</taxon>
        <taxon>Clostridia</taxon>
        <taxon>Eubacteriales</taxon>
        <taxon>Oscillospiraceae</taxon>
        <taxon>Zongyangia</taxon>
    </lineage>
</organism>
<dbReference type="Proteomes" id="UP000660861">
    <property type="component" value="Unassembled WGS sequence"/>
</dbReference>
<feature type="region of interest" description="Disordered" evidence="3">
    <location>
        <begin position="28"/>
        <end position="52"/>
    </location>
</feature>
<evidence type="ECO:0000256" key="1">
    <source>
        <dbReference type="PIRSR" id="PIRSR033579-1"/>
    </source>
</evidence>
<dbReference type="GO" id="GO:0016852">
    <property type="term" value="F:sirohydrochlorin cobaltochelatase activity"/>
    <property type="evidence" value="ECO:0007669"/>
    <property type="project" value="InterPro"/>
</dbReference>
<evidence type="ECO:0000256" key="4">
    <source>
        <dbReference type="SAM" id="SignalP"/>
    </source>
</evidence>
<name>A0A926I5V8_9FIRM</name>
<dbReference type="CDD" id="cd03412">
    <property type="entry name" value="CbiK_N"/>
    <property type="match status" value="1"/>
</dbReference>